<evidence type="ECO:0000313" key="2">
    <source>
        <dbReference type="EMBL" id="CRL23341.1"/>
    </source>
</evidence>
<dbReference type="AlphaFoldDB" id="A0A0G4PAK8"/>
<evidence type="ECO:0000313" key="3">
    <source>
        <dbReference type="Proteomes" id="UP000053732"/>
    </source>
</evidence>
<dbReference type="Proteomes" id="UP000053732">
    <property type="component" value="Unassembled WGS sequence"/>
</dbReference>
<dbReference type="STRING" id="1429867.A0A0G4PAK8"/>
<proteinExistence type="predicted"/>
<feature type="compositionally biased region" description="Polar residues" evidence="1">
    <location>
        <begin position="51"/>
        <end position="69"/>
    </location>
</feature>
<evidence type="ECO:0000256" key="1">
    <source>
        <dbReference type="SAM" id="MobiDB-lite"/>
    </source>
</evidence>
<gene>
    <name evidence="2" type="ORF">PCAMFM013_S009g000281</name>
</gene>
<name>A0A0G4PAK8_PENC3</name>
<keyword evidence="3" id="KW-1185">Reference proteome</keyword>
<organism evidence="2 3">
    <name type="scientific">Penicillium camemberti (strain FM 013)</name>
    <dbReference type="NCBI Taxonomy" id="1429867"/>
    <lineage>
        <taxon>Eukaryota</taxon>
        <taxon>Fungi</taxon>
        <taxon>Dikarya</taxon>
        <taxon>Ascomycota</taxon>
        <taxon>Pezizomycotina</taxon>
        <taxon>Eurotiomycetes</taxon>
        <taxon>Eurotiomycetidae</taxon>
        <taxon>Eurotiales</taxon>
        <taxon>Aspergillaceae</taxon>
        <taxon>Penicillium</taxon>
    </lineage>
</organism>
<reference evidence="2 3" key="1">
    <citation type="journal article" date="2014" name="Nat. Commun.">
        <title>Multiple recent horizontal transfers of a large genomic region in cheese making fungi.</title>
        <authorList>
            <person name="Cheeseman K."/>
            <person name="Ropars J."/>
            <person name="Renault P."/>
            <person name="Dupont J."/>
            <person name="Gouzy J."/>
            <person name="Branca A."/>
            <person name="Abraham A.L."/>
            <person name="Ceppi M."/>
            <person name="Conseiller E."/>
            <person name="Debuchy R."/>
            <person name="Malagnac F."/>
            <person name="Goarin A."/>
            <person name="Silar P."/>
            <person name="Lacoste S."/>
            <person name="Sallet E."/>
            <person name="Bensimon A."/>
            <person name="Giraud T."/>
            <person name="Brygoo Y."/>
        </authorList>
    </citation>
    <scope>NUCLEOTIDE SEQUENCE [LARGE SCALE GENOMIC DNA]</scope>
    <source>
        <strain evidence="3">FM 013</strain>
    </source>
</reference>
<accession>A0A0G4PAK8</accession>
<protein>
    <submittedName>
        <fullName evidence="2">Str. FM013</fullName>
    </submittedName>
</protein>
<dbReference type="EMBL" id="HG793142">
    <property type="protein sequence ID" value="CRL23341.1"/>
    <property type="molecule type" value="Genomic_DNA"/>
</dbReference>
<sequence length="97" mass="10833">MEVEQVDKALRDLGEHCALAKDGSTSISSMLAATTLGVLGSRARNVQQTRASFPDSKTSAQSVQNNVTNVDRRWGEEQATYEEPQRNLRNIVYTYRD</sequence>
<feature type="region of interest" description="Disordered" evidence="1">
    <location>
        <begin position="51"/>
        <end position="81"/>
    </location>
</feature>